<feature type="compositionally biased region" description="Low complexity" evidence="1">
    <location>
        <begin position="84"/>
        <end position="110"/>
    </location>
</feature>
<accession>A0AAW0BIW3</accession>
<feature type="compositionally biased region" description="Polar residues" evidence="1">
    <location>
        <begin position="30"/>
        <end position="40"/>
    </location>
</feature>
<protein>
    <submittedName>
        <fullName evidence="2">Uncharacterized protein</fullName>
    </submittedName>
</protein>
<feature type="region of interest" description="Disordered" evidence="1">
    <location>
        <begin position="165"/>
        <end position="226"/>
    </location>
</feature>
<keyword evidence="3" id="KW-1185">Reference proteome</keyword>
<evidence type="ECO:0000256" key="1">
    <source>
        <dbReference type="SAM" id="MobiDB-lite"/>
    </source>
</evidence>
<name>A0AAW0BIW3_9AGAR</name>
<feature type="compositionally biased region" description="Pro residues" evidence="1">
    <location>
        <begin position="1"/>
        <end position="10"/>
    </location>
</feature>
<reference evidence="2 3" key="1">
    <citation type="submission" date="2024-01" db="EMBL/GenBank/DDBJ databases">
        <title>A draft genome for a cacao thread blight-causing isolate of Paramarasmius palmivorus.</title>
        <authorList>
            <person name="Baruah I.K."/>
            <person name="Bukari Y."/>
            <person name="Amoako-Attah I."/>
            <person name="Meinhardt L.W."/>
            <person name="Bailey B.A."/>
            <person name="Cohen S.P."/>
        </authorList>
    </citation>
    <scope>NUCLEOTIDE SEQUENCE [LARGE SCALE GENOMIC DNA]</scope>
    <source>
        <strain evidence="2 3">GH-12</strain>
    </source>
</reference>
<evidence type="ECO:0000313" key="2">
    <source>
        <dbReference type="EMBL" id="KAK7025939.1"/>
    </source>
</evidence>
<proteinExistence type="predicted"/>
<dbReference type="AlphaFoldDB" id="A0AAW0BIW3"/>
<evidence type="ECO:0000313" key="3">
    <source>
        <dbReference type="Proteomes" id="UP001383192"/>
    </source>
</evidence>
<feature type="region of interest" description="Disordered" evidence="1">
    <location>
        <begin position="1"/>
        <end position="153"/>
    </location>
</feature>
<comment type="caution">
    <text evidence="2">The sequence shown here is derived from an EMBL/GenBank/DDBJ whole genome shotgun (WGS) entry which is preliminary data.</text>
</comment>
<organism evidence="2 3">
    <name type="scientific">Paramarasmius palmivorus</name>
    <dbReference type="NCBI Taxonomy" id="297713"/>
    <lineage>
        <taxon>Eukaryota</taxon>
        <taxon>Fungi</taxon>
        <taxon>Dikarya</taxon>
        <taxon>Basidiomycota</taxon>
        <taxon>Agaricomycotina</taxon>
        <taxon>Agaricomycetes</taxon>
        <taxon>Agaricomycetidae</taxon>
        <taxon>Agaricales</taxon>
        <taxon>Marasmiineae</taxon>
        <taxon>Marasmiaceae</taxon>
        <taxon>Paramarasmius</taxon>
    </lineage>
</organism>
<dbReference type="Proteomes" id="UP001383192">
    <property type="component" value="Unassembled WGS sequence"/>
</dbReference>
<feature type="compositionally biased region" description="Low complexity" evidence="1">
    <location>
        <begin position="184"/>
        <end position="194"/>
    </location>
</feature>
<feature type="compositionally biased region" description="Low complexity" evidence="1">
    <location>
        <begin position="121"/>
        <end position="153"/>
    </location>
</feature>
<gene>
    <name evidence="2" type="ORF">VNI00_015854</name>
</gene>
<feature type="compositionally biased region" description="Polar residues" evidence="1">
    <location>
        <begin position="50"/>
        <end position="76"/>
    </location>
</feature>
<feature type="compositionally biased region" description="Low complexity" evidence="1">
    <location>
        <begin position="216"/>
        <end position="226"/>
    </location>
</feature>
<sequence>MRPPLGPPRPVSTFLPKTSSLPTMGGRNVAGSTPATSTAPGINAARLAATPSSGQGADTVAKTNARPTNLSINAKCSSLPPSSPVSMDCSPSSNRASPEVSAPASSSKSPIRTYKTKQRTSAVAQPSSSSSKNSVLSSKASSSSSKASSSGKRSTLIGVVLPLKRTASTSSGQRNRTKTDHGISSEVESEAVSVDGSNEPMKGRKRVAERDEAEDTTNVPSTLSSSVVTVAKRQKLDNSYEDPVPDHVPHVINSPANAPEYVARTLSLCHSVQMDRQFHRVVINWLYLDARAGYQGSRMSSTNRPRLVHDWIARARNPGFKAVIRDLMTYAQEFEKWYKVCSPDWRKDCGKGIQLSREDGQDWSALAIYRSNGIVSFIAALAWWKAAVKGLPHKTPRERQEKQARHTAYSVALDEIDYSFQCLRNTDLV</sequence>
<dbReference type="EMBL" id="JAYKXP010000110">
    <property type="protein sequence ID" value="KAK7025939.1"/>
    <property type="molecule type" value="Genomic_DNA"/>
</dbReference>